<keyword evidence="1" id="KW-0808">Transferase</keyword>
<dbReference type="AlphaFoldDB" id="D7CQR9"/>
<dbReference type="Pfam" id="PF00793">
    <property type="entry name" value="DAHP_synth_1"/>
    <property type="match status" value="1"/>
</dbReference>
<dbReference type="InterPro" id="IPR002701">
    <property type="entry name" value="CM_II_prokaryot"/>
</dbReference>
<dbReference type="SMART" id="SM00830">
    <property type="entry name" value="CM_2"/>
    <property type="match status" value="1"/>
</dbReference>
<dbReference type="NCBIfam" id="NF009239">
    <property type="entry name" value="PRK12595.1"/>
    <property type="match status" value="1"/>
</dbReference>
<protein>
    <submittedName>
        <fullName evidence="3">Phospho-2-dehydro-3-deoxyheptonate aldolase</fullName>
    </submittedName>
</protein>
<dbReference type="Gene3D" id="3.20.20.70">
    <property type="entry name" value="Aldolase class I"/>
    <property type="match status" value="1"/>
</dbReference>
<gene>
    <name evidence="3" type="ordered locus">Trad_1938</name>
</gene>
<dbReference type="GO" id="GO:0009073">
    <property type="term" value="P:aromatic amino acid family biosynthetic process"/>
    <property type="evidence" value="ECO:0007669"/>
    <property type="project" value="InterPro"/>
</dbReference>
<dbReference type="RefSeq" id="WP_013178418.1">
    <property type="nucleotide sequence ID" value="NC_014221.1"/>
</dbReference>
<dbReference type="EMBL" id="CP002049">
    <property type="protein sequence ID" value="ADI15053.1"/>
    <property type="molecule type" value="Genomic_DNA"/>
</dbReference>
<accession>D7CQR9</accession>
<evidence type="ECO:0000313" key="4">
    <source>
        <dbReference type="Proteomes" id="UP000000379"/>
    </source>
</evidence>
<dbReference type="HOGENOM" id="CLU_062599_1_0_0"/>
<dbReference type="InterPro" id="IPR052899">
    <property type="entry name" value="Class-I_DAHP_synthase"/>
</dbReference>
<dbReference type="NCBIfam" id="NF006421">
    <property type="entry name" value="PRK08673.1"/>
    <property type="match status" value="1"/>
</dbReference>
<dbReference type="InterPro" id="IPR036263">
    <property type="entry name" value="Chorismate_II_sf"/>
</dbReference>
<sequence>MQETIQNLRARIDALNLQLLALLSERAAVAEEIGRLQTALGMPHYDPVREAQMLEALTAANRGPFSDETVKGLFKAIFQASMQLEQESDKVKYLTSRQTRREDTVVKLGDVVLGSHHAPVLVAGPCSIESHEQVEAAAAFVASRGVKLFRGGAFKPRTDPYSFQGLGEQGLRLGREACDRHGLLFISEIMDACDLPLFLEYADVLQIGARNMQNFTLLRAVGRANKPVLLKRGLSATIEEWLMAAEYLLSEGNTNVILCERGIRTFERYTRNTLDVSAVALAKQETHLPVLVDVTHSGGRRDLLVPLTKAGLAVGADGIMVEVHPNPAVALSDNKQQMDFDAFDRYLEETGYHKKLSQKRHEVYGF</sequence>
<dbReference type="GO" id="GO:0004106">
    <property type="term" value="F:chorismate mutase activity"/>
    <property type="evidence" value="ECO:0007669"/>
    <property type="project" value="InterPro"/>
</dbReference>
<dbReference type="SUPFAM" id="SSF48600">
    <property type="entry name" value="Chorismate mutase II"/>
    <property type="match status" value="1"/>
</dbReference>
<dbReference type="InterPro" id="IPR006218">
    <property type="entry name" value="DAHP1/KDSA"/>
</dbReference>
<dbReference type="KEGG" id="tra:Trad_1938"/>
<organism evidence="3 4">
    <name type="scientific">Truepera radiovictrix (strain DSM 17093 / CIP 108686 / LMG 22925 / RQ-24)</name>
    <dbReference type="NCBI Taxonomy" id="649638"/>
    <lineage>
        <taxon>Bacteria</taxon>
        <taxon>Thermotogati</taxon>
        <taxon>Deinococcota</taxon>
        <taxon>Deinococci</taxon>
        <taxon>Trueperales</taxon>
        <taxon>Trueperaceae</taxon>
        <taxon>Truepera</taxon>
    </lineage>
</organism>
<dbReference type="SUPFAM" id="SSF51569">
    <property type="entry name" value="Aldolase"/>
    <property type="match status" value="1"/>
</dbReference>
<name>D7CQR9_TRURR</name>
<dbReference type="InterPro" id="IPR036979">
    <property type="entry name" value="CM_dom_sf"/>
</dbReference>
<dbReference type="InterPro" id="IPR006268">
    <property type="entry name" value="DAHP_syn_2"/>
</dbReference>
<evidence type="ECO:0000259" key="2">
    <source>
        <dbReference type="PROSITE" id="PS51168"/>
    </source>
</evidence>
<dbReference type="Pfam" id="PF01817">
    <property type="entry name" value="CM_2"/>
    <property type="match status" value="1"/>
</dbReference>
<feature type="domain" description="Chorismate mutase" evidence="2">
    <location>
        <begin position="1"/>
        <end position="89"/>
    </location>
</feature>
<dbReference type="PROSITE" id="PS51168">
    <property type="entry name" value="CHORISMATE_MUT_2"/>
    <property type="match status" value="1"/>
</dbReference>
<reference evidence="3 4" key="2">
    <citation type="journal article" date="2011" name="Stand. Genomic Sci.">
        <title>Complete genome sequence of Truepera radiovictrix type strain (RQ-24).</title>
        <authorList>
            <person name="Ivanova N."/>
            <person name="Rohde C."/>
            <person name="Munk C."/>
            <person name="Nolan M."/>
            <person name="Lucas S."/>
            <person name="Del Rio T.G."/>
            <person name="Tice H."/>
            <person name="Deshpande S."/>
            <person name="Cheng J.F."/>
            <person name="Tapia R."/>
            <person name="Han C."/>
            <person name="Goodwin L."/>
            <person name="Pitluck S."/>
            <person name="Liolios K."/>
            <person name="Mavromatis K."/>
            <person name="Mikhailova N."/>
            <person name="Pati A."/>
            <person name="Chen A."/>
            <person name="Palaniappan K."/>
            <person name="Land M."/>
            <person name="Hauser L."/>
            <person name="Chang Y.J."/>
            <person name="Jeffries C.D."/>
            <person name="Brambilla E."/>
            <person name="Rohde M."/>
            <person name="Goker M."/>
            <person name="Tindall B.J."/>
            <person name="Woyke T."/>
            <person name="Bristow J."/>
            <person name="Eisen J.A."/>
            <person name="Markowitz V."/>
            <person name="Hugenholtz P."/>
            <person name="Kyrpides N.C."/>
            <person name="Klenk H.P."/>
            <person name="Lapidus A."/>
        </authorList>
    </citation>
    <scope>NUCLEOTIDE SEQUENCE [LARGE SCALE GENOMIC DNA]</scope>
    <source>
        <strain evidence="4">DSM 17093 / CIP 108686 / LMG 22925 / RQ-24</strain>
    </source>
</reference>
<dbReference type="STRING" id="649638.Trad_1938"/>
<dbReference type="PANTHER" id="PTHR43018:SF1">
    <property type="entry name" value="PROTEIN AROA(G)"/>
    <property type="match status" value="1"/>
</dbReference>
<reference evidence="4" key="1">
    <citation type="submission" date="2010-05" db="EMBL/GenBank/DDBJ databases">
        <title>The complete genome of Truepera radiovictris DSM 17093.</title>
        <authorList>
            <consortium name="US DOE Joint Genome Institute (JGI-PGF)"/>
            <person name="Lucas S."/>
            <person name="Copeland A."/>
            <person name="Lapidus A."/>
            <person name="Glavina del Rio T."/>
            <person name="Dalin E."/>
            <person name="Tice H."/>
            <person name="Bruce D."/>
            <person name="Goodwin L."/>
            <person name="Pitluck S."/>
            <person name="Kyrpides N."/>
            <person name="Mavromatis K."/>
            <person name="Ovchinnikova G."/>
            <person name="Munk A.C."/>
            <person name="Detter J.C."/>
            <person name="Han C."/>
            <person name="Tapia R."/>
            <person name="Land M."/>
            <person name="Hauser L."/>
            <person name="Markowitz V."/>
            <person name="Cheng J.-F."/>
            <person name="Hugenholtz P."/>
            <person name="Woyke T."/>
            <person name="Wu D."/>
            <person name="Tindall B."/>
            <person name="Pomrenke H.G."/>
            <person name="Brambilla E."/>
            <person name="Klenk H.-P."/>
            <person name="Eisen J.A."/>
        </authorList>
    </citation>
    <scope>NUCLEOTIDE SEQUENCE [LARGE SCALE GENOMIC DNA]</scope>
    <source>
        <strain evidence="4">DSM 17093 / CIP 108686 / LMG 22925 / RQ-24</strain>
    </source>
</reference>
<evidence type="ECO:0000313" key="3">
    <source>
        <dbReference type="EMBL" id="ADI15053.1"/>
    </source>
</evidence>
<proteinExistence type="predicted"/>
<dbReference type="NCBIfam" id="TIGR01361">
    <property type="entry name" value="DAHP_synth_Bsub"/>
    <property type="match status" value="1"/>
</dbReference>
<dbReference type="GO" id="GO:0016740">
    <property type="term" value="F:transferase activity"/>
    <property type="evidence" value="ECO:0007669"/>
    <property type="project" value="UniProtKB-KW"/>
</dbReference>
<dbReference type="GO" id="GO:0046417">
    <property type="term" value="P:chorismate metabolic process"/>
    <property type="evidence" value="ECO:0007669"/>
    <property type="project" value="InterPro"/>
</dbReference>
<dbReference type="PANTHER" id="PTHR43018">
    <property type="entry name" value="PHOSPHO-2-DEHYDRO-3-DEOXYHEPTONATE ALDOLASE"/>
    <property type="match status" value="1"/>
</dbReference>
<dbReference type="InterPro" id="IPR013785">
    <property type="entry name" value="Aldolase_TIM"/>
</dbReference>
<dbReference type="eggNOG" id="COG2876">
    <property type="taxonomic scope" value="Bacteria"/>
</dbReference>
<dbReference type="OrthoDB" id="9780456at2"/>
<dbReference type="Gene3D" id="1.20.59.10">
    <property type="entry name" value="Chorismate mutase"/>
    <property type="match status" value="1"/>
</dbReference>
<dbReference type="GO" id="GO:0016832">
    <property type="term" value="F:aldehyde-lyase activity"/>
    <property type="evidence" value="ECO:0007669"/>
    <property type="project" value="InterPro"/>
</dbReference>
<evidence type="ECO:0000256" key="1">
    <source>
        <dbReference type="ARBA" id="ARBA00022679"/>
    </source>
</evidence>
<dbReference type="Proteomes" id="UP000000379">
    <property type="component" value="Chromosome"/>
</dbReference>
<keyword evidence="4" id="KW-1185">Reference proteome</keyword>
<dbReference type="eggNOG" id="COG1605">
    <property type="taxonomic scope" value="Bacteria"/>
</dbReference>